<sequence length="770" mass="88265">MLHLWWKMKLEAISGQKATSDGYREVCEEVILNTSSQIGGSGIHVEIDESKFGKRKYNRGRIQDGQWVFGGREVEDRGKMFMVPVEKRDENTLLTLIKKWIRPGSIIHSDCWKAYDCLSKEGYTHLKVNHSVEFVNAETGACTNHIENEWLHAKKSLPAYGSKHAHMNGYLAEHLWRSQLVGLKAELLRKQEEFKREKLGRASSSIKPSLSSKPGSIWSKKKKQAKGHVEKDVEELQKERDELDKSRSMLEAKAKLYEQMTSGNSILDEETNGLFLVDFEKKQLDKVMKSDSWGNQIGHQLSSDEEEDMLTPESEIPAPENPEEEWVDYTDTLGRSRRCMKKDLPRLIKMDKDLNPEKFKEESVGDARTDEGDMPEMMSSDMYRERMRKKWEQEQEDLLNRGQSSIHYQNVRFDEVRTHGVGYFDFAKDEDTRDEQLKTLNYLRDETVDKRGKREELKAKRKAALEARLEKVRQRKKIKMGDAGVGEERDDKKQEQTVEKEEEPKEEKMDPNWQRTLRLVEAAKKESSKEDRDWDVHKAPKAWVEQRAKMRDERPTEFAPPTDYIPSYAKKKTGKFNKTWRGQDPSSSVKGQDYVGQRSYMNYNDSTVSNDQREDSSGMSGRSQTVHAVGNQFEVSNSYGRMSASDSNVNTEVHLGGQRLRNSTSPEVVSSKDALGNHSASAIPDAKTAGERIVGECDPGQRSEQDVTDTDEPASQPAPLVREQDSKPIKFSIGLGTKKQEKALPSTRNVLDSDEEEIKKTISFFRNQAS</sequence>
<keyword evidence="5" id="KW-1185">Reference proteome</keyword>
<dbReference type="SMART" id="SM01126">
    <property type="entry name" value="DDE_Tnp_IS1595"/>
    <property type="match status" value="1"/>
</dbReference>
<dbReference type="AlphaFoldDB" id="A0A2G8JQY5"/>
<evidence type="ECO:0000256" key="1">
    <source>
        <dbReference type="ARBA" id="ARBA00023054"/>
    </source>
</evidence>
<dbReference type="GO" id="GO:0005634">
    <property type="term" value="C:nucleus"/>
    <property type="evidence" value="ECO:0007669"/>
    <property type="project" value="TreeGrafter"/>
</dbReference>
<feature type="compositionally biased region" description="Low complexity" evidence="2">
    <location>
        <begin position="203"/>
        <end position="217"/>
    </location>
</feature>
<protein>
    <submittedName>
        <fullName evidence="4">Putative coiled-coil domain-containing protein</fullName>
    </submittedName>
</protein>
<reference evidence="4 5" key="1">
    <citation type="journal article" date="2017" name="PLoS Biol.">
        <title>The sea cucumber genome provides insights into morphological evolution and visceral regeneration.</title>
        <authorList>
            <person name="Zhang X."/>
            <person name="Sun L."/>
            <person name="Yuan J."/>
            <person name="Sun Y."/>
            <person name="Gao Y."/>
            <person name="Zhang L."/>
            <person name="Li S."/>
            <person name="Dai H."/>
            <person name="Hamel J.F."/>
            <person name="Liu C."/>
            <person name="Yu Y."/>
            <person name="Liu S."/>
            <person name="Lin W."/>
            <person name="Guo K."/>
            <person name="Jin S."/>
            <person name="Xu P."/>
            <person name="Storey K.B."/>
            <person name="Huan P."/>
            <person name="Zhang T."/>
            <person name="Zhou Y."/>
            <person name="Zhang J."/>
            <person name="Lin C."/>
            <person name="Li X."/>
            <person name="Xing L."/>
            <person name="Huo D."/>
            <person name="Sun M."/>
            <person name="Wang L."/>
            <person name="Mercier A."/>
            <person name="Li F."/>
            <person name="Yang H."/>
            <person name="Xiang J."/>
        </authorList>
    </citation>
    <scope>NUCLEOTIDE SEQUENCE [LARGE SCALE GENOMIC DNA]</scope>
    <source>
        <strain evidence="4">Shaxun</strain>
        <tissue evidence="4">Muscle</tissue>
    </source>
</reference>
<dbReference type="Pfam" id="PF25449">
    <property type="entry name" value="CCDC174_GRSR"/>
    <property type="match status" value="1"/>
</dbReference>
<feature type="compositionally biased region" description="Basic and acidic residues" evidence="2">
    <location>
        <begin position="688"/>
        <end position="705"/>
    </location>
</feature>
<dbReference type="EMBL" id="MRZV01001399">
    <property type="protein sequence ID" value="PIK38139.1"/>
    <property type="molecule type" value="Genomic_DNA"/>
</dbReference>
<accession>A0A2G8JQY5</accession>
<feature type="region of interest" description="Disordered" evidence="2">
    <location>
        <begin position="359"/>
        <end position="378"/>
    </location>
</feature>
<feature type="compositionally biased region" description="Basic and acidic residues" evidence="2">
    <location>
        <begin position="227"/>
        <end position="245"/>
    </location>
</feature>
<dbReference type="PANTHER" id="PTHR15885:SF1">
    <property type="entry name" value="COILED-COIL DOMAIN-CONTAINING PROTEIN 174"/>
    <property type="match status" value="1"/>
</dbReference>
<feature type="compositionally biased region" description="Basic and acidic residues" evidence="2">
    <location>
        <begin position="448"/>
        <end position="472"/>
    </location>
</feature>
<feature type="compositionally biased region" description="Basic and acidic residues" evidence="2">
    <location>
        <begin position="359"/>
        <end position="371"/>
    </location>
</feature>
<dbReference type="Proteomes" id="UP000230750">
    <property type="component" value="Unassembled WGS sequence"/>
</dbReference>
<gene>
    <name evidence="4" type="ORF">BSL78_25024</name>
</gene>
<feature type="compositionally biased region" description="Basic and acidic residues" evidence="2">
    <location>
        <begin position="486"/>
        <end position="510"/>
    </location>
</feature>
<feature type="domain" description="ISXO2-like transposase" evidence="3">
    <location>
        <begin position="37"/>
        <end position="179"/>
    </location>
</feature>
<comment type="caution">
    <text evidence="4">The sequence shown here is derived from an EMBL/GenBank/DDBJ whole genome shotgun (WGS) entry which is preliminary data.</text>
</comment>
<dbReference type="NCBIfam" id="NF033547">
    <property type="entry name" value="transpos_IS1595"/>
    <property type="match status" value="1"/>
</dbReference>
<feature type="compositionally biased region" description="Polar residues" evidence="2">
    <location>
        <begin position="617"/>
        <end position="626"/>
    </location>
</feature>
<name>A0A2G8JQY5_STIJA</name>
<evidence type="ECO:0000256" key="2">
    <source>
        <dbReference type="SAM" id="MobiDB-lite"/>
    </source>
</evidence>
<evidence type="ECO:0000313" key="4">
    <source>
        <dbReference type="EMBL" id="PIK38139.1"/>
    </source>
</evidence>
<dbReference type="InterPro" id="IPR024445">
    <property type="entry name" value="Tnp_ISXO2-like"/>
</dbReference>
<dbReference type="Pfam" id="PF13300">
    <property type="entry name" value="DUF4078"/>
    <property type="match status" value="1"/>
</dbReference>
<feature type="region of interest" description="Disordered" evidence="2">
    <location>
        <begin position="199"/>
        <end position="245"/>
    </location>
</feature>
<dbReference type="PANTHER" id="PTHR15885">
    <property type="entry name" value="COILED-COIL DOMAIN-CONTAINING PROTEIN 174"/>
    <property type="match status" value="1"/>
</dbReference>
<dbReference type="Pfam" id="PF12762">
    <property type="entry name" value="DDE_Tnp_IS1595"/>
    <property type="match status" value="1"/>
</dbReference>
<keyword evidence="1" id="KW-0175">Coiled coil</keyword>
<proteinExistence type="predicted"/>
<dbReference type="STRING" id="307972.A0A2G8JQY5"/>
<feature type="region of interest" description="Disordered" evidence="2">
    <location>
        <begin position="448"/>
        <end position="515"/>
    </location>
</feature>
<feature type="compositionally biased region" description="Polar residues" evidence="2">
    <location>
        <begin position="599"/>
        <end position="610"/>
    </location>
</feature>
<dbReference type="InterPro" id="IPR057464">
    <property type="entry name" value="CCDC174_GRSR"/>
</dbReference>
<feature type="compositionally biased region" description="Basic and acidic residues" evidence="2">
    <location>
        <begin position="545"/>
        <end position="556"/>
    </location>
</feature>
<evidence type="ECO:0000313" key="5">
    <source>
        <dbReference type="Proteomes" id="UP000230750"/>
    </source>
</evidence>
<feature type="region of interest" description="Disordered" evidence="2">
    <location>
        <begin position="545"/>
        <end position="730"/>
    </location>
</feature>
<organism evidence="4 5">
    <name type="scientific">Stichopus japonicus</name>
    <name type="common">Sea cucumber</name>
    <dbReference type="NCBI Taxonomy" id="307972"/>
    <lineage>
        <taxon>Eukaryota</taxon>
        <taxon>Metazoa</taxon>
        <taxon>Echinodermata</taxon>
        <taxon>Eleutherozoa</taxon>
        <taxon>Echinozoa</taxon>
        <taxon>Holothuroidea</taxon>
        <taxon>Aspidochirotacea</taxon>
        <taxon>Aspidochirotida</taxon>
        <taxon>Stichopodidae</taxon>
        <taxon>Apostichopus</taxon>
    </lineage>
</organism>
<dbReference type="OrthoDB" id="333551at2759"/>
<feature type="region of interest" description="Disordered" evidence="2">
    <location>
        <begin position="302"/>
        <end position="321"/>
    </location>
</feature>
<evidence type="ECO:0000259" key="3">
    <source>
        <dbReference type="SMART" id="SM01126"/>
    </source>
</evidence>
<dbReference type="InterPro" id="IPR025066">
    <property type="entry name" value="CCDC174-like"/>
</dbReference>
<feature type="compositionally biased region" description="Polar residues" evidence="2">
    <location>
        <begin position="633"/>
        <end position="651"/>
    </location>
</feature>